<dbReference type="CDD" id="cd07828">
    <property type="entry name" value="lipocalin_heme-bd-THAP4-like"/>
    <property type="match status" value="1"/>
</dbReference>
<keyword evidence="5" id="KW-1185">Reference proteome</keyword>
<dbReference type="EMBL" id="QNTT01000002">
    <property type="protein sequence ID" value="RBA40515.1"/>
    <property type="molecule type" value="Genomic_DNA"/>
</dbReference>
<dbReference type="AlphaFoldDB" id="A0A365PDN9"/>
<sequence>MYPASTPAANLTPVAALLGTWRGEGAGSYPTIDDFTYTEEITFTDVGKPFLHYVQRTWSPTGSPMHTETGYLRVPGDGTAELVLSQPTGQTELCEGTLVAEADALVLEFHSRVHNSASAKQVDTTHRRYETVDDRITTTFAMAAVGQPLTHHLRSELRRA</sequence>
<dbReference type="PANTHER" id="PTHR15854:SF4">
    <property type="entry name" value="PEROXYNITRITE ISOMERASE THAP4"/>
    <property type="match status" value="1"/>
</dbReference>
<proteinExistence type="predicted"/>
<accession>A0A365PDN9</accession>
<feature type="domain" description="THAP4-like heme-binding" evidence="1">
    <location>
        <begin position="10"/>
        <end position="159"/>
    </location>
</feature>
<dbReference type="Proteomes" id="UP001172702">
    <property type="component" value="Unassembled WGS sequence"/>
</dbReference>
<name>A0A365PDN9_9ACTN</name>
<evidence type="ECO:0000313" key="2">
    <source>
        <dbReference type="EMBL" id="MDN4506265.1"/>
    </source>
</evidence>
<gene>
    <name evidence="3" type="ORF">DQ226_01390</name>
    <name evidence="2" type="ORF">QYF62_09360</name>
</gene>
<evidence type="ECO:0000313" key="4">
    <source>
        <dbReference type="Proteomes" id="UP000252187"/>
    </source>
</evidence>
<dbReference type="InterPro" id="IPR012674">
    <property type="entry name" value="Calycin"/>
</dbReference>
<protein>
    <submittedName>
        <fullName evidence="3">FABP family protein</fullName>
    </submittedName>
</protein>
<dbReference type="InterPro" id="IPR014878">
    <property type="entry name" value="THAP4-like_heme-bd"/>
</dbReference>
<dbReference type="Gene3D" id="2.40.128.20">
    <property type="match status" value="1"/>
</dbReference>
<dbReference type="EMBL" id="JAUHTB010000009">
    <property type="protein sequence ID" value="MDN4506265.1"/>
    <property type="molecule type" value="Genomic_DNA"/>
</dbReference>
<evidence type="ECO:0000313" key="5">
    <source>
        <dbReference type="Proteomes" id="UP001172702"/>
    </source>
</evidence>
<dbReference type="InterPro" id="IPR045165">
    <property type="entry name" value="Nitrobindin"/>
</dbReference>
<evidence type="ECO:0000313" key="3">
    <source>
        <dbReference type="EMBL" id="RBA40515.1"/>
    </source>
</evidence>
<comment type="caution">
    <text evidence="3">The sequence shown here is derived from an EMBL/GenBank/DDBJ whole genome shotgun (WGS) entry which is preliminary data.</text>
</comment>
<reference evidence="2 5" key="2">
    <citation type="submission" date="2023-07" db="EMBL/GenBank/DDBJ databases">
        <title>Strategy for survival of the halotoleranting strain Dietzia MX2 from the Yakshinskoe mineral salts deposit.</title>
        <authorList>
            <person name="Kharitonova M.A."/>
            <person name="Kupriyanova-Ashina F.G."/>
            <person name="Shakirov T.R."/>
            <person name="Vafina M.S."/>
            <person name="Ilinskaya O.N."/>
        </authorList>
    </citation>
    <scope>NUCLEOTIDE SEQUENCE [LARGE SCALE GENOMIC DNA]</scope>
    <source>
        <strain evidence="2 5">MX2</strain>
    </source>
</reference>
<evidence type="ECO:0000259" key="1">
    <source>
        <dbReference type="Pfam" id="PF08768"/>
    </source>
</evidence>
<dbReference type="Pfam" id="PF08768">
    <property type="entry name" value="THAP4_heme-bd"/>
    <property type="match status" value="1"/>
</dbReference>
<dbReference type="SUPFAM" id="SSF50814">
    <property type="entry name" value="Lipocalins"/>
    <property type="match status" value="1"/>
</dbReference>
<dbReference type="PANTHER" id="PTHR15854">
    <property type="entry name" value="THAP4 PROTEIN"/>
    <property type="match status" value="1"/>
</dbReference>
<dbReference type="Proteomes" id="UP000252187">
    <property type="component" value="Unassembled WGS sequence"/>
</dbReference>
<organism evidence="3 4">
    <name type="scientific">Dietzia maris</name>
    <dbReference type="NCBI Taxonomy" id="37915"/>
    <lineage>
        <taxon>Bacteria</taxon>
        <taxon>Bacillati</taxon>
        <taxon>Actinomycetota</taxon>
        <taxon>Actinomycetes</taxon>
        <taxon>Mycobacteriales</taxon>
        <taxon>Dietziaceae</taxon>
        <taxon>Dietzia</taxon>
    </lineage>
</organism>
<reference evidence="3 4" key="1">
    <citation type="submission" date="2018-06" db="EMBL/GenBank/DDBJ databases">
        <title>Whole genome sequencing of four bacterial strains from South Shetland trench revealing bio-synthetic gene clusters.</title>
        <authorList>
            <person name="Abdel-Mageed W.M."/>
            <person name="Lehri B."/>
            <person name="Jarmusch S.A."/>
            <person name="Miranda K."/>
            <person name="Goodfellow M."/>
            <person name="Jaspars M."/>
            <person name="Karlyshev A.V."/>
        </authorList>
    </citation>
    <scope>NUCLEOTIDE SEQUENCE [LARGE SCALE GENOMIC DNA]</scope>
    <source>
        <strain evidence="3 4">SST1</strain>
    </source>
</reference>
<dbReference type="RefSeq" id="WP_069389787.1">
    <property type="nucleotide sequence ID" value="NZ_JAPWIO010000001.1"/>
</dbReference>